<sequence>MRPTIFLLALLLAGCSAGVGVGTATVTSAPDGTVTATGNAYGCGVAVPGGPPRAGCAPAAGRMVVTP</sequence>
<feature type="chain" id="PRO_5009128785" description="Lipoprotein" evidence="1">
    <location>
        <begin position="20"/>
        <end position="67"/>
    </location>
</feature>
<comment type="caution">
    <text evidence="2">The sequence shown here is derived from an EMBL/GenBank/DDBJ whole genome shotgun (WGS) entry which is preliminary data.</text>
</comment>
<name>A0A1E3GZA1_9HYPH</name>
<dbReference type="EMBL" id="MCRJ01000092">
    <property type="protein sequence ID" value="ODN69409.1"/>
    <property type="molecule type" value="Genomic_DNA"/>
</dbReference>
<evidence type="ECO:0000256" key="1">
    <source>
        <dbReference type="SAM" id="SignalP"/>
    </source>
</evidence>
<keyword evidence="1" id="KW-0732">Signal</keyword>
<protein>
    <recommendedName>
        <fullName evidence="4">Lipoprotein</fullName>
    </recommendedName>
</protein>
<proteinExistence type="predicted"/>
<dbReference type="Proteomes" id="UP000094622">
    <property type="component" value="Unassembled WGS sequence"/>
</dbReference>
<gene>
    <name evidence="2" type="ORF">A6302_03277</name>
</gene>
<dbReference type="PATRIC" id="fig|1439726.3.peg.3444"/>
<feature type="signal peptide" evidence="1">
    <location>
        <begin position="1"/>
        <end position="19"/>
    </location>
</feature>
<dbReference type="RefSeq" id="WP_069307667.1">
    <property type="nucleotide sequence ID" value="NZ_MCRJ01000092.1"/>
</dbReference>
<organism evidence="2 3">
    <name type="scientific">Methylobrevis pamukkalensis</name>
    <dbReference type="NCBI Taxonomy" id="1439726"/>
    <lineage>
        <taxon>Bacteria</taxon>
        <taxon>Pseudomonadati</taxon>
        <taxon>Pseudomonadota</taxon>
        <taxon>Alphaproteobacteria</taxon>
        <taxon>Hyphomicrobiales</taxon>
        <taxon>Pleomorphomonadaceae</taxon>
        <taxon>Methylobrevis</taxon>
    </lineage>
</organism>
<dbReference type="PROSITE" id="PS51257">
    <property type="entry name" value="PROKAR_LIPOPROTEIN"/>
    <property type="match status" value="1"/>
</dbReference>
<evidence type="ECO:0008006" key="4">
    <source>
        <dbReference type="Google" id="ProtNLM"/>
    </source>
</evidence>
<keyword evidence="3" id="KW-1185">Reference proteome</keyword>
<evidence type="ECO:0000313" key="2">
    <source>
        <dbReference type="EMBL" id="ODN69409.1"/>
    </source>
</evidence>
<evidence type="ECO:0000313" key="3">
    <source>
        <dbReference type="Proteomes" id="UP000094622"/>
    </source>
</evidence>
<accession>A0A1E3GZA1</accession>
<dbReference type="AlphaFoldDB" id="A0A1E3GZA1"/>
<reference evidence="2 3" key="1">
    <citation type="submission" date="2016-07" db="EMBL/GenBank/DDBJ databases">
        <title>Draft Genome Sequence of Methylobrevis pamukkalensis PK2.</title>
        <authorList>
            <person name="Vasilenko O.V."/>
            <person name="Doronina N.V."/>
            <person name="Shmareva M.N."/>
            <person name="Tarlachkov S.V."/>
            <person name="Mustakhimov I."/>
            <person name="Trotsenko Y.A."/>
        </authorList>
    </citation>
    <scope>NUCLEOTIDE SEQUENCE [LARGE SCALE GENOMIC DNA]</scope>
    <source>
        <strain evidence="2 3">PK2</strain>
    </source>
</reference>